<evidence type="ECO:0000313" key="1">
    <source>
        <dbReference type="EMBL" id="REF99066.1"/>
    </source>
</evidence>
<comment type="caution">
    <text evidence="1">The sequence shown here is derived from an EMBL/GenBank/DDBJ whole genome shotgun (WGS) entry which is preliminary data.</text>
</comment>
<dbReference type="AlphaFoldDB" id="A0A3D9ZNW7"/>
<dbReference type="SUPFAM" id="SSF54909">
    <property type="entry name" value="Dimeric alpha+beta barrel"/>
    <property type="match status" value="2"/>
</dbReference>
<dbReference type="OrthoDB" id="5182530at2"/>
<gene>
    <name evidence="1" type="ORF">DFJ67_5092</name>
</gene>
<sequence>MYARSSTMLARTSSLDRGIAFLGNEVMPQMLAIEGCVGISLLVDRQTGRCVATSSWQSEEAMRASESPASPIRKRLMSAFGATGVTNDEWEVVVMHREHRSADGAYARVTYLRADPARADQSIETFKSLLPAIESSPGFCSASLLLNRETGRAASNVVFDSMSALDQTGAQAEGPEIIEVADFELALAHLRVPELV</sequence>
<protein>
    <recommendedName>
        <fullName evidence="3">Antibiotic biosynthesis monooxygenase</fullName>
    </recommendedName>
</protein>
<accession>A0A3D9ZNW7</accession>
<organism evidence="1 2">
    <name type="scientific">Asanoa ferruginea</name>
    <dbReference type="NCBI Taxonomy" id="53367"/>
    <lineage>
        <taxon>Bacteria</taxon>
        <taxon>Bacillati</taxon>
        <taxon>Actinomycetota</taxon>
        <taxon>Actinomycetes</taxon>
        <taxon>Micromonosporales</taxon>
        <taxon>Micromonosporaceae</taxon>
        <taxon>Asanoa</taxon>
    </lineage>
</organism>
<evidence type="ECO:0000313" key="2">
    <source>
        <dbReference type="Proteomes" id="UP000256913"/>
    </source>
</evidence>
<reference evidence="1 2" key="1">
    <citation type="submission" date="2018-08" db="EMBL/GenBank/DDBJ databases">
        <title>Sequencing the genomes of 1000 actinobacteria strains.</title>
        <authorList>
            <person name="Klenk H.-P."/>
        </authorList>
    </citation>
    <scope>NUCLEOTIDE SEQUENCE [LARGE SCALE GENOMIC DNA]</scope>
    <source>
        <strain evidence="1 2">DSM 44099</strain>
    </source>
</reference>
<evidence type="ECO:0008006" key="3">
    <source>
        <dbReference type="Google" id="ProtNLM"/>
    </source>
</evidence>
<name>A0A3D9ZNW7_9ACTN</name>
<dbReference type="RefSeq" id="WP_116070279.1">
    <property type="nucleotide sequence ID" value="NZ_BONB01000049.1"/>
</dbReference>
<dbReference type="InterPro" id="IPR011008">
    <property type="entry name" value="Dimeric_a/b-barrel"/>
</dbReference>
<dbReference type="Proteomes" id="UP000256913">
    <property type="component" value="Unassembled WGS sequence"/>
</dbReference>
<proteinExistence type="predicted"/>
<dbReference type="EMBL" id="QUMQ01000001">
    <property type="protein sequence ID" value="REF99066.1"/>
    <property type="molecule type" value="Genomic_DNA"/>
</dbReference>
<keyword evidence="2" id="KW-1185">Reference proteome</keyword>